<dbReference type="InterPro" id="IPR029058">
    <property type="entry name" value="AB_hydrolase_fold"/>
</dbReference>
<dbReference type="PANTHER" id="PTHR43056">
    <property type="entry name" value="PEPTIDASE S9 PROLYL OLIGOPEPTIDASE"/>
    <property type="match status" value="1"/>
</dbReference>
<evidence type="ECO:0000313" key="4">
    <source>
        <dbReference type="EMBL" id="NNV56526.1"/>
    </source>
</evidence>
<dbReference type="Gene3D" id="3.40.50.1820">
    <property type="entry name" value="alpha/beta hydrolase"/>
    <property type="match status" value="1"/>
</dbReference>
<evidence type="ECO:0000256" key="1">
    <source>
        <dbReference type="ARBA" id="ARBA00022801"/>
    </source>
</evidence>
<gene>
    <name evidence="4" type="ORF">GD597_13725</name>
</gene>
<protein>
    <submittedName>
        <fullName evidence="4">CocE/NonD family hydrolase</fullName>
    </submittedName>
</protein>
<evidence type="ECO:0000256" key="2">
    <source>
        <dbReference type="SAM" id="SignalP"/>
    </source>
</evidence>
<dbReference type="GO" id="GO:0008239">
    <property type="term" value="F:dipeptidyl-peptidase activity"/>
    <property type="evidence" value="ECO:0007669"/>
    <property type="project" value="InterPro"/>
</dbReference>
<dbReference type="InterPro" id="IPR008979">
    <property type="entry name" value="Galactose-bd-like_sf"/>
</dbReference>
<feature type="domain" description="Xaa-Pro dipeptidyl-peptidase C-terminal" evidence="3">
    <location>
        <begin position="342"/>
        <end position="603"/>
    </location>
</feature>
<dbReference type="NCBIfam" id="TIGR00976">
    <property type="entry name" value="CocE_NonD"/>
    <property type="match status" value="1"/>
</dbReference>
<dbReference type="InterPro" id="IPR005674">
    <property type="entry name" value="CocE/Ser_esterase"/>
</dbReference>
<feature type="chain" id="PRO_5035233877" evidence="2">
    <location>
        <begin position="24"/>
        <end position="608"/>
    </location>
</feature>
<keyword evidence="2" id="KW-0732">Signal</keyword>
<accession>A0A8J8JXN6</accession>
<dbReference type="Gene3D" id="2.60.120.260">
    <property type="entry name" value="Galactose-binding domain-like"/>
    <property type="match status" value="1"/>
</dbReference>
<name>A0A8J8JXN6_9BACT</name>
<dbReference type="SMART" id="SM00939">
    <property type="entry name" value="PepX_C"/>
    <property type="match status" value="1"/>
</dbReference>
<dbReference type="Pfam" id="PF02129">
    <property type="entry name" value="Peptidase_S15"/>
    <property type="match status" value="1"/>
</dbReference>
<dbReference type="PANTHER" id="PTHR43056:SF10">
    <property type="entry name" value="COCE_NOND FAMILY, PUTATIVE (AFU_ORTHOLOGUE AFUA_7G00600)-RELATED"/>
    <property type="match status" value="1"/>
</dbReference>
<keyword evidence="1 4" id="KW-0378">Hydrolase</keyword>
<dbReference type="InterPro" id="IPR000383">
    <property type="entry name" value="Xaa-Pro-like_dom"/>
</dbReference>
<dbReference type="Pfam" id="PF08530">
    <property type="entry name" value="PepX_C"/>
    <property type="match status" value="1"/>
</dbReference>
<evidence type="ECO:0000313" key="5">
    <source>
        <dbReference type="Proteomes" id="UP000598971"/>
    </source>
</evidence>
<sequence length="608" mass="69731">MKRLISLGTSILFMCITCFVVQAQTRVSYTRHEAMIPMRDGIKLFTVYFTPDNISTPVPILIQRTPYGSQDMQNPNNNSYLKDMAAEGYIFVTQDIRGRYRSEGQFEMNRPVLDKPNTVDESTDTYDAVEWMIHNIPSNNGKVGQLGISYPGWTTLAAASRPHPAMKAASEQATMSDLFLGDDFHHNGAFRLSYAFDYAFMEEASKTDTLFPFDHYDQYEWFLKMGPLSNANDKYFHNKLPSWNAFMEHPDYDAYWQYKSPLRYVDYPRIPMLHVGGVWDQEDMMGPQLMYKKMEKLDSNNRNFICIGPWNHGQWAGGNVTHLGSYEMGSNTAAYFQKNIQKKWFDYYLKGIGDGNFAEATIFQTGSNEWKTYSTWPPKEATNNKLYISDNGGISFTKPATASATAFDSYVSDPKKPVPYRARPIEQTYGPGSHWYNWHVADQRFVDGRPDVLTWKSEALTNDVTVTGNIIAHLFASTTGSDADWVVKLIDVYPDQDAANPNMSGYELMIANEVFRGRYRTSFQKPAAITPNKVEEYTIDLHQANHTFLKGHRIMVQVQSSWFPIIDMNPQKFVPSIYKAKAGDYQKATQKIYRNNQFATYIEFPQIQ</sequence>
<dbReference type="SUPFAM" id="SSF53474">
    <property type="entry name" value="alpha/beta-Hydrolases"/>
    <property type="match status" value="1"/>
</dbReference>
<dbReference type="RefSeq" id="WP_171608467.1">
    <property type="nucleotide sequence ID" value="NZ_WHPF01000009.1"/>
</dbReference>
<reference evidence="4" key="1">
    <citation type="submission" date="2019-10" db="EMBL/GenBank/DDBJ databases">
        <title>Draft genome sequence of Panacibacter sp. KCS-6.</title>
        <authorList>
            <person name="Yim K.J."/>
        </authorList>
    </citation>
    <scope>NUCLEOTIDE SEQUENCE</scope>
    <source>
        <strain evidence="4">KCS-6</strain>
    </source>
</reference>
<evidence type="ECO:0000259" key="3">
    <source>
        <dbReference type="SMART" id="SM00939"/>
    </source>
</evidence>
<dbReference type="AlphaFoldDB" id="A0A8J8JXN6"/>
<feature type="signal peptide" evidence="2">
    <location>
        <begin position="1"/>
        <end position="23"/>
    </location>
</feature>
<dbReference type="Proteomes" id="UP000598971">
    <property type="component" value="Unassembled WGS sequence"/>
</dbReference>
<proteinExistence type="predicted"/>
<organism evidence="4 5">
    <name type="scientific">Limnovirga soli</name>
    <dbReference type="NCBI Taxonomy" id="2656915"/>
    <lineage>
        <taxon>Bacteria</taxon>
        <taxon>Pseudomonadati</taxon>
        <taxon>Bacteroidota</taxon>
        <taxon>Chitinophagia</taxon>
        <taxon>Chitinophagales</taxon>
        <taxon>Chitinophagaceae</taxon>
        <taxon>Limnovirga</taxon>
    </lineage>
</organism>
<dbReference type="SUPFAM" id="SSF49785">
    <property type="entry name" value="Galactose-binding domain-like"/>
    <property type="match status" value="1"/>
</dbReference>
<keyword evidence="5" id="KW-1185">Reference proteome</keyword>
<comment type="caution">
    <text evidence="4">The sequence shown here is derived from an EMBL/GenBank/DDBJ whole genome shotgun (WGS) entry which is preliminary data.</text>
</comment>
<dbReference type="InterPro" id="IPR013736">
    <property type="entry name" value="Xaa-Pro_dipept_C"/>
</dbReference>
<dbReference type="InterPro" id="IPR050585">
    <property type="entry name" value="Xaa-Pro_dipeptidyl-ppase/CocE"/>
</dbReference>
<dbReference type="EMBL" id="WHPF01000009">
    <property type="protein sequence ID" value="NNV56526.1"/>
    <property type="molecule type" value="Genomic_DNA"/>
</dbReference>
<dbReference type="Gene3D" id="1.10.3020.10">
    <property type="entry name" value="alpha-amino acid ester hydrolase ( Helical cap domain)"/>
    <property type="match status" value="1"/>
</dbReference>